<dbReference type="InParanoid" id="A0A674K793"/>
<dbReference type="PANTHER" id="PTHR11360">
    <property type="entry name" value="MONOCARBOXYLATE TRANSPORTER"/>
    <property type="match status" value="1"/>
</dbReference>
<organism evidence="3 4">
    <name type="scientific">Terrapene triunguis</name>
    <name type="common">Three-toed box turtle</name>
    <dbReference type="NCBI Taxonomy" id="2587831"/>
    <lineage>
        <taxon>Eukaryota</taxon>
        <taxon>Metazoa</taxon>
        <taxon>Chordata</taxon>
        <taxon>Craniata</taxon>
        <taxon>Vertebrata</taxon>
        <taxon>Euteleostomi</taxon>
        <taxon>Archelosauria</taxon>
        <taxon>Testudinata</taxon>
        <taxon>Testudines</taxon>
        <taxon>Cryptodira</taxon>
        <taxon>Durocryptodira</taxon>
        <taxon>Testudinoidea</taxon>
        <taxon>Emydidae</taxon>
        <taxon>Terrapene</taxon>
    </lineage>
</organism>
<name>A0A674K793_9SAUR</name>
<feature type="transmembrane region" description="Helical" evidence="2">
    <location>
        <begin position="276"/>
        <end position="295"/>
    </location>
</feature>
<dbReference type="Gene3D" id="1.20.1250.20">
    <property type="entry name" value="MFS general substrate transporter like domains"/>
    <property type="match status" value="1"/>
</dbReference>
<feature type="transmembrane region" description="Helical" evidence="2">
    <location>
        <begin position="246"/>
        <end position="269"/>
    </location>
</feature>
<dbReference type="InterPro" id="IPR050327">
    <property type="entry name" value="Proton-linked_MCT"/>
</dbReference>
<evidence type="ECO:0000256" key="1">
    <source>
        <dbReference type="ARBA" id="ARBA00004141"/>
    </source>
</evidence>
<keyword evidence="2" id="KW-1133">Transmembrane helix</keyword>
<protein>
    <recommendedName>
        <fullName evidence="5">Major facilitator superfamily (MFS) profile domain-containing protein</fullName>
    </recommendedName>
</protein>
<evidence type="ECO:0000256" key="2">
    <source>
        <dbReference type="SAM" id="Phobius"/>
    </source>
</evidence>
<accession>A0A674K793</accession>
<dbReference type="PANTHER" id="PTHR11360:SF19">
    <property type="entry name" value="MONOCARBOXYLATE TRANSPORTER 13"/>
    <property type="match status" value="1"/>
</dbReference>
<reference evidence="3" key="2">
    <citation type="submission" date="2025-09" db="UniProtKB">
        <authorList>
            <consortium name="Ensembl"/>
        </authorList>
    </citation>
    <scope>IDENTIFICATION</scope>
</reference>
<sequence>MEPPILPEPPDGGWGWLVALAVFLESGLIFGVIRSFGVFFVEFVGHFGELVGCVSWVTSITIAILLFASPVGTALSTQYGARPVVMAGGFLSGLGMFLASFATSLTHLYLSIGLLSGSGHACPLLQTTAVAFSGPGLSSLAFTPLFQFLVDSYGWRGGLMIVAGMTFHLVACGALLHPLALAEDLALAQAPQRSWLVKLSSLLGLALLSSRPFLSFAVASLLMNLGHLVPFAHLVPHAHEMGFDEYQAASLVSVMGATDLCGRLVAGWLDARRVFCLLHSLTLWTLLTGVMLLLVPFGHTYPILMGTDICYGFLASAVIPLKFSSLVEIVGTGRIVEATGLVNLLESFGALAGPPLSGFLRDVTGSYTGSFIASGTFLMAEGLVLFTVPNFCSCSTASPPSQVTQRMLGI</sequence>
<dbReference type="Proteomes" id="UP000472274">
    <property type="component" value="Unplaced"/>
</dbReference>
<comment type="subcellular location">
    <subcellularLocation>
        <location evidence="1">Membrane</location>
        <topology evidence="1">Multi-pass membrane protein</topology>
    </subcellularLocation>
</comment>
<keyword evidence="2" id="KW-0812">Transmembrane</keyword>
<feature type="transmembrane region" description="Helical" evidence="2">
    <location>
        <begin position="53"/>
        <end position="72"/>
    </location>
</feature>
<proteinExistence type="predicted"/>
<dbReference type="AlphaFoldDB" id="A0A674K793"/>
<reference evidence="3" key="1">
    <citation type="submission" date="2025-08" db="UniProtKB">
        <authorList>
            <consortium name="Ensembl"/>
        </authorList>
    </citation>
    <scope>IDENTIFICATION</scope>
</reference>
<feature type="transmembrane region" description="Helical" evidence="2">
    <location>
        <begin position="158"/>
        <end position="181"/>
    </location>
</feature>
<feature type="transmembrane region" description="Helical" evidence="2">
    <location>
        <begin position="202"/>
        <end position="226"/>
    </location>
</feature>
<dbReference type="SUPFAM" id="SSF103473">
    <property type="entry name" value="MFS general substrate transporter"/>
    <property type="match status" value="1"/>
</dbReference>
<dbReference type="GO" id="GO:0016020">
    <property type="term" value="C:membrane"/>
    <property type="evidence" value="ECO:0007669"/>
    <property type="project" value="UniProtKB-SubCell"/>
</dbReference>
<evidence type="ECO:0000313" key="4">
    <source>
        <dbReference type="Proteomes" id="UP000472274"/>
    </source>
</evidence>
<evidence type="ECO:0000313" key="3">
    <source>
        <dbReference type="Ensembl" id="ENSTMTP00000028347.1"/>
    </source>
</evidence>
<dbReference type="GO" id="GO:0008028">
    <property type="term" value="F:monocarboxylic acid transmembrane transporter activity"/>
    <property type="evidence" value="ECO:0007669"/>
    <property type="project" value="TreeGrafter"/>
</dbReference>
<keyword evidence="2" id="KW-0472">Membrane</keyword>
<feature type="transmembrane region" description="Helical" evidence="2">
    <location>
        <begin position="14"/>
        <end position="41"/>
    </location>
</feature>
<feature type="transmembrane region" description="Helical" evidence="2">
    <location>
        <begin position="84"/>
        <end position="112"/>
    </location>
</feature>
<dbReference type="InterPro" id="IPR036259">
    <property type="entry name" value="MFS_trans_sf"/>
</dbReference>
<dbReference type="GeneTree" id="ENSGT00940000159372"/>
<keyword evidence="4" id="KW-1185">Reference proteome</keyword>
<evidence type="ECO:0008006" key="5">
    <source>
        <dbReference type="Google" id="ProtNLM"/>
    </source>
</evidence>
<dbReference type="Ensembl" id="ENSTMTT00000029379.1">
    <property type="protein sequence ID" value="ENSTMTP00000028347.1"/>
    <property type="gene ID" value="ENSTMTG00000020585.1"/>
</dbReference>